<evidence type="ECO:0000313" key="5">
    <source>
        <dbReference type="EMBL" id="KTD47006.1"/>
    </source>
</evidence>
<dbReference type="PATRIC" id="fig|458.5.peg.2012"/>
<reference evidence="5 6" key="1">
    <citation type="submission" date="2015-11" db="EMBL/GenBank/DDBJ databases">
        <title>Genomic analysis of 38 Legionella species identifies large and diverse effector repertoires.</title>
        <authorList>
            <person name="Burstein D."/>
            <person name="Amaro F."/>
            <person name="Zusman T."/>
            <person name="Lifshitz Z."/>
            <person name="Cohen O."/>
            <person name="Gilbert J.A."/>
            <person name="Pupko T."/>
            <person name="Shuman H.A."/>
            <person name="Segal G."/>
        </authorList>
    </citation>
    <scope>NUCLEOTIDE SEQUENCE [LARGE SCALE GENOMIC DNA]</scope>
    <source>
        <strain evidence="5 6">WA-270A-C2</strain>
    </source>
</reference>
<feature type="compositionally biased region" description="Basic and acidic residues" evidence="2">
    <location>
        <begin position="237"/>
        <end position="255"/>
    </location>
</feature>
<dbReference type="STRING" id="458.Lrub_1928"/>
<evidence type="ECO:0000256" key="1">
    <source>
        <dbReference type="SAM" id="Coils"/>
    </source>
</evidence>
<feature type="region of interest" description="Disordered" evidence="2">
    <location>
        <begin position="237"/>
        <end position="261"/>
    </location>
</feature>
<evidence type="ECO:0000259" key="4">
    <source>
        <dbReference type="Pfam" id="PF18654"/>
    </source>
</evidence>
<dbReference type="RefSeq" id="WP_058531925.1">
    <property type="nucleotide sequence ID" value="NZ_CAAAIN010000002.1"/>
</dbReference>
<feature type="coiled-coil region" evidence="1">
    <location>
        <begin position="327"/>
        <end position="392"/>
    </location>
</feature>
<keyword evidence="3" id="KW-1133">Transmembrane helix</keyword>
<dbReference type="Proteomes" id="UP000054608">
    <property type="component" value="Unassembled WGS sequence"/>
</dbReference>
<comment type="caution">
    <text evidence="5">The sequence shown here is derived from an EMBL/GenBank/DDBJ whole genome shotgun (WGS) entry which is preliminary data.</text>
</comment>
<feature type="transmembrane region" description="Helical" evidence="3">
    <location>
        <begin position="404"/>
        <end position="424"/>
    </location>
</feature>
<dbReference type="AlphaFoldDB" id="A0A0W0XR19"/>
<organism evidence="5 6">
    <name type="scientific">Legionella rubrilucens</name>
    <dbReference type="NCBI Taxonomy" id="458"/>
    <lineage>
        <taxon>Bacteria</taxon>
        <taxon>Pseudomonadati</taxon>
        <taxon>Pseudomonadota</taxon>
        <taxon>Gammaproteobacteria</taxon>
        <taxon>Legionellales</taxon>
        <taxon>Legionellaceae</taxon>
        <taxon>Legionella</taxon>
    </lineage>
</organism>
<feature type="region of interest" description="Disordered" evidence="2">
    <location>
        <begin position="140"/>
        <end position="172"/>
    </location>
</feature>
<evidence type="ECO:0000256" key="3">
    <source>
        <dbReference type="SAM" id="Phobius"/>
    </source>
</evidence>
<dbReference type="EMBL" id="LNYT01000020">
    <property type="protein sequence ID" value="KTD47006.1"/>
    <property type="molecule type" value="Genomic_DNA"/>
</dbReference>
<keyword evidence="1" id="KW-0175">Coiled coil</keyword>
<feature type="domain" description="LegC3 N-terminal Legionellaceae" evidence="4">
    <location>
        <begin position="1"/>
        <end position="155"/>
    </location>
</feature>
<dbReference type="Pfam" id="PF18654">
    <property type="entry name" value="LegC3_N"/>
    <property type="match status" value="2"/>
</dbReference>
<keyword evidence="6" id="KW-1185">Reference proteome</keyword>
<keyword evidence="3" id="KW-0812">Transmembrane</keyword>
<proteinExistence type="predicted"/>
<name>A0A0W0XR19_9GAMM</name>
<gene>
    <name evidence="5" type="primary">pieE</name>
    <name evidence="5" type="ORF">Lrub_1928</name>
</gene>
<accession>A0A0W0XR19</accession>
<dbReference type="InterPro" id="IPR041357">
    <property type="entry name" value="LegC3_N_Legionellaceae"/>
</dbReference>
<feature type="domain" description="LegC3 N-terminal Legionellaceae" evidence="4">
    <location>
        <begin position="171"/>
        <end position="304"/>
    </location>
</feature>
<feature type="compositionally biased region" description="Basic residues" evidence="2">
    <location>
        <begin position="146"/>
        <end position="172"/>
    </location>
</feature>
<evidence type="ECO:0000313" key="6">
    <source>
        <dbReference type="Proteomes" id="UP000054608"/>
    </source>
</evidence>
<dbReference type="OrthoDB" id="5654034at2"/>
<sequence length="574" mass="65202">MPLATLDIHGLVREKTKLAVDQCGYEQLRNHCLEVRPLDSVIQMVAHLLITECEKDKNESKELLTQASFKQQEEQDRIEEVKDNLEATKDRALAESLSQTLNHLNKQISQGKSHLETLRLRHQGISNQLLELNRQISQLEESAQHSHGHSTGAHHHGHAATTHHHDHTPLVHHHAHAVVSHYPAEDWQTLTSRRSHLEGQCRNAELDVFSAKTTLSQLEAAYDKNRTELTEIIPRRQKERHQRSVDRETRTKARNEGTMNQLSEKKRKELEKDILFCNKKLEQKKEDLLKTATEISYRCCIDVLRYDADLSRLGGQQKPLLCIAETMKTYLHEKEKEKHERMNLEQAESLYNTLRQALANARNRLQSLLQSNPQLLKRNEQLAAENEDLRAQVARREPVRRRTLVASTFAFFAAALGIGIPFALPLTTLPVAAGLWPLLFIPGGAAALVLVGLLITVLVYTLMNNASQRQLTEKASEMRQNTQTFQDQAKEISELKEKKIPDLEEEVNRSYLSINEIKGKISLHAETAAFYHNKAGQIQAMDMPFAANSEQFFALPVQGQYAPSAPPVDSLGMD</sequence>
<protein>
    <submittedName>
        <fullName evidence="5">Substrate of the Dot/Icm secretion system</fullName>
    </submittedName>
</protein>
<feature type="transmembrane region" description="Helical" evidence="3">
    <location>
        <begin position="436"/>
        <end position="462"/>
    </location>
</feature>
<evidence type="ECO:0000256" key="2">
    <source>
        <dbReference type="SAM" id="MobiDB-lite"/>
    </source>
</evidence>
<keyword evidence="3" id="KW-0472">Membrane</keyword>